<gene>
    <name evidence="1" type="ORF">TM448A01973_0011</name>
    <name evidence="2" type="ORF">TM448B02147_0012</name>
</gene>
<proteinExistence type="predicted"/>
<evidence type="ECO:0000313" key="1">
    <source>
        <dbReference type="EMBL" id="QJA51079.1"/>
    </source>
</evidence>
<organism evidence="1">
    <name type="scientific">viral metagenome</name>
    <dbReference type="NCBI Taxonomy" id="1070528"/>
    <lineage>
        <taxon>unclassified sequences</taxon>
        <taxon>metagenomes</taxon>
        <taxon>organismal metagenomes</taxon>
    </lineage>
</organism>
<dbReference type="EMBL" id="MT144236">
    <property type="protein sequence ID" value="QJA51079.1"/>
    <property type="molecule type" value="Genomic_DNA"/>
</dbReference>
<name>A0A6H1ZUC6_9ZZZZ</name>
<reference evidence="1" key="1">
    <citation type="submission" date="2020-03" db="EMBL/GenBank/DDBJ databases">
        <title>The deep terrestrial virosphere.</title>
        <authorList>
            <person name="Holmfeldt K."/>
            <person name="Nilsson E."/>
            <person name="Simone D."/>
            <person name="Lopez-Fernandez M."/>
            <person name="Wu X."/>
            <person name="de Brujin I."/>
            <person name="Lundin D."/>
            <person name="Andersson A."/>
            <person name="Bertilsson S."/>
            <person name="Dopson M."/>
        </authorList>
    </citation>
    <scope>NUCLEOTIDE SEQUENCE</scope>
    <source>
        <strain evidence="1">TM448A01973</strain>
        <strain evidence="2">TM448B02147</strain>
    </source>
</reference>
<accession>A0A6H1ZUC6</accession>
<evidence type="ECO:0000313" key="2">
    <source>
        <dbReference type="EMBL" id="QJI00876.1"/>
    </source>
</evidence>
<dbReference type="EMBL" id="MT144882">
    <property type="protein sequence ID" value="QJI00876.1"/>
    <property type="molecule type" value="Genomic_DNA"/>
</dbReference>
<protein>
    <submittedName>
        <fullName evidence="1">Uncharacterized protein</fullName>
    </submittedName>
</protein>
<dbReference type="AlphaFoldDB" id="A0A6H1ZUC6"/>
<sequence>MTATMKDTAAVSLDPTARADINDLGAFGSIQRLCYLVPRAETLSEWREVRHLTGELLERVTQSCSTDTELSLLLNAVAAMAEEIVRGRNGANALLEQMAKLVGEG</sequence>